<proteinExistence type="predicted"/>
<dbReference type="Proteomes" id="UP001642540">
    <property type="component" value="Unassembled WGS sequence"/>
</dbReference>
<comment type="caution">
    <text evidence="3">The sequence shown here is derived from an EMBL/GenBank/DDBJ whole genome shotgun (WGS) entry which is preliminary data.</text>
</comment>
<dbReference type="InterPro" id="IPR012334">
    <property type="entry name" value="Pectin_lyas_fold"/>
</dbReference>
<organism evidence="3 4">
    <name type="scientific">Orchesella dallaii</name>
    <dbReference type="NCBI Taxonomy" id="48710"/>
    <lineage>
        <taxon>Eukaryota</taxon>
        <taxon>Metazoa</taxon>
        <taxon>Ecdysozoa</taxon>
        <taxon>Arthropoda</taxon>
        <taxon>Hexapoda</taxon>
        <taxon>Collembola</taxon>
        <taxon>Entomobryomorpha</taxon>
        <taxon>Entomobryoidea</taxon>
        <taxon>Orchesellidae</taxon>
        <taxon>Orchesellinae</taxon>
        <taxon>Orchesella</taxon>
    </lineage>
</organism>
<keyword evidence="4" id="KW-1185">Reference proteome</keyword>
<feature type="signal peptide" evidence="2">
    <location>
        <begin position="1"/>
        <end position="25"/>
    </location>
</feature>
<reference evidence="3 4" key="1">
    <citation type="submission" date="2024-08" db="EMBL/GenBank/DDBJ databases">
        <authorList>
            <person name="Cucini C."/>
            <person name="Frati F."/>
        </authorList>
    </citation>
    <scope>NUCLEOTIDE SEQUENCE [LARGE SCALE GENOMIC DNA]</scope>
</reference>
<keyword evidence="2" id="KW-0732">Signal</keyword>
<gene>
    <name evidence="3" type="ORF">ODALV1_LOCUS10082</name>
</gene>
<feature type="compositionally biased region" description="Low complexity" evidence="1">
    <location>
        <begin position="260"/>
        <end position="269"/>
    </location>
</feature>
<protein>
    <recommendedName>
        <fullName evidence="5">Right handed beta helix domain-containing protein</fullName>
    </recommendedName>
</protein>
<accession>A0ABP1QFE9</accession>
<feature type="compositionally biased region" description="Polar residues" evidence="1">
    <location>
        <begin position="270"/>
        <end position="306"/>
    </location>
</feature>
<evidence type="ECO:0000313" key="4">
    <source>
        <dbReference type="Proteomes" id="UP001642540"/>
    </source>
</evidence>
<evidence type="ECO:0000256" key="2">
    <source>
        <dbReference type="SAM" id="SignalP"/>
    </source>
</evidence>
<dbReference type="EMBL" id="CAXLJM020000031">
    <property type="protein sequence ID" value="CAL8098892.1"/>
    <property type="molecule type" value="Genomic_DNA"/>
</dbReference>
<feature type="region of interest" description="Disordered" evidence="1">
    <location>
        <begin position="238"/>
        <end position="315"/>
    </location>
</feature>
<sequence length="323" mass="33717">MGSISFGSSILSSILILLLVQNGYGALRKVSSPGELQNALDTASPGDTIQLAPAVFMGDFIASRDGTESSPITVTGDRNSTIISEGTAFTIKGNNWKLKSFKIMQPSVGVLVEGNGNSLESLVFQTLGKGIQVKGQGNTIKSCVISDADGGIYIEADRNNLHYNSINIQAPSIIVEEGTCCGLLDGNVANGRVDLKGSSYTLTNNVCNHGMYVTGCENSFKGNVANGASFPKDCQSHDLGGNSYRGLGPNDTELPVPPGQQQQQQQQQQGNGNYSPSSANNQQGGNPQSFPSSSHTQRQTFPAQVTGSGGSAGRAPQCTCTCV</sequence>
<evidence type="ECO:0000256" key="1">
    <source>
        <dbReference type="SAM" id="MobiDB-lite"/>
    </source>
</evidence>
<feature type="chain" id="PRO_5047322207" description="Right handed beta helix domain-containing protein" evidence="2">
    <location>
        <begin position="26"/>
        <end position="323"/>
    </location>
</feature>
<dbReference type="Gene3D" id="2.160.20.10">
    <property type="entry name" value="Single-stranded right-handed beta-helix, Pectin lyase-like"/>
    <property type="match status" value="1"/>
</dbReference>
<name>A0ABP1QFE9_9HEXA</name>
<dbReference type="SUPFAM" id="SSF51126">
    <property type="entry name" value="Pectin lyase-like"/>
    <property type="match status" value="1"/>
</dbReference>
<evidence type="ECO:0000313" key="3">
    <source>
        <dbReference type="EMBL" id="CAL8098892.1"/>
    </source>
</evidence>
<dbReference type="InterPro" id="IPR011050">
    <property type="entry name" value="Pectin_lyase_fold/virulence"/>
</dbReference>
<evidence type="ECO:0008006" key="5">
    <source>
        <dbReference type="Google" id="ProtNLM"/>
    </source>
</evidence>